<evidence type="ECO:0000256" key="1">
    <source>
        <dbReference type="ARBA" id="ARBA00004651"/>
    </source>
</evidence>
<evidence type="ECO:0000313" key="7">
    <source>
        <dbReference type="EMBL" id="SMX42960.1"/>
    </source>
</evidence>
<dbReference type="InterPro" id="IPR038078">
    <property type="entry name" value="PhoU-like_sf"/>
</dbReference>
<dbReference type="InterPro" id="IPR003841">
    <property type="entry name" value="Na/Pi_transpt"/>
</dbReference>
<evidence type="ECO:0000256" key="5">
    <source>
        <dbReference type="ARBA" id="ARBA00023136"/>
    </source>
</evidence>
<dbReference type="Gene3D" id="1.20.58.220">
    <property type="entry name" value="Phosphate transport system protein phou homolog 2, domain 2"/>
    <property type="match status" value="1"/>
</dbReference>
<keyword evidence="2" id="KW-1003">Cell membrane</keyword>
<dbReference type="GO" id="GO:0044341">
    <property type="term" value="P:sodium-dependent phosphate transport"/>
    <property type="evidence" value="ECO:0007669"/>
    <property type="project" value="InterPro"/>
</dbReference>
<sequence length="535" mass="57497">MRLVRTGVERAFAVQLRLWLRRSAANRGLAATAGTVTAMMLQSSTAVAVLVSNFAAKGTVNTAVGLAILLGADLGSAIVTQLLLVRQTLMIPALLLLGTVLFLKAGDRKLRQTGRIFIGLALIFVALDMLRAATEHIVDNPAALNILNYLQSDLLSAFLIGAIFAWMVHSSVAAVLLFVTEVAQGALPPEAAMAMVLGANLGGAMIAYVLTLAAPAEARRIIVANLVLRGGGAGLVLVALIFAPQFFEWLGAAGPTRVINLHLAFNAALCVLALPFVDLISKAAAGVVKPVNTDESDMAFTALDPAALTHPSRALSCAARETLRMGERVEAMLTSVNTIYNQWDNSVVDVIRTNSKTVTQIQNNIKLYLSKLNQQALDAETVKGAMDLSLLATNLAAASDLVGHRMVDLAHRLEHEQLSFSPDGQREIADFHDRVLANVQLALNVMMTQNPDEARELVAEKDSIRLVEQRLQRKHLERLQHGQSESIETSNIHQETLRALKQVNTSFALVGYPILLETGDLLQTRLSATPEGGTK</sequence>
<feature type="transmembrane region" description="Helical" evidence="6">
    <location>
        <begin position="259"/>
        <end position="280"/>
    </location>
</feature>
<evidence type="ECO:0000256" key="2">
    <source>
        <dbReference type="ARBA" id="ARBA00022475"/>
    </source>
</evidence>
<keyword evidence="4 6" id="KW-1133">Transmembrane helix</keyword>
<dbReference type="Proteomes" id="UP000220836">
    <property type="component" value="Unassembled WGS sequence"/>
</dbReference>
<feature type="transmembrane region" description="Helical" evidence="6">
    <location>
        <begin position="89"/>
        <end position="106"/>
    </location>
</feature>
<feature type="transmembrane region" description="Helical" evidence="6">
    <location>
        <begin position="191"/>
        <end position="214"/>
    </location>
</feature>
<dbReference type="GO" id="GO:0005886">
    <property type="term" value="C:plasma membrane"/>
    <property type="evidence" value="ECO:0007669"/>
    <property type="project" value="UniProtKB-SubCell"/>
</dbReference>
<proteinExistence type="predicted"/>
<feature type="transmembrane region" description="Helical" evidence="6">
    <location>
        <begin position="226"/>
        <end position="247"/>
    </location>
</feature>
<feature type="transmembrane region" description="Helical" evidence="6">
    <location>
        <begin position="154"/>
        <end position="179"/>
    </location>
</feature>
<evidence type="ECO:0000256" key="6">
    <source>
        <dbReference type="SAM" id="Phobius"/>
    </source>
</evidence>
<dbReference type="PANTHER" id="PTHR10010">
    <property type="entry name" value="SOLUTE CARRIER FAMILY 34 SODIUM PHOSPHATE , MEMBER 2-RELATED"/>
    <property type="match status" value="1"/>
</dbReference>
<name>A0A238KJR4_9RHOB</name>
<organism evidence="7 8">
    <name type="scientific">Pelagimonas varians</name>
    <dbReference type="NCBI Taxonomy" id="696760"/>
    <lineage>
        <taxon>Bacteria</taxon>
        <taxon>Pseudomonadati</taxon>
        <taxon>Pseudomonadota</taxon>
        <taxon>Alphaproteobacteria</taxon>
        <taxon>Rhodobacterales</taxon>
        <taxon>Roseobacteraceae</taxon>
        <taxon>Pelagimonas</taxon>
    </lineage>
</organism>
<keyword evidence="3 6" id="KW-0812">Transmembrane</keyword>
<dbReference type="NCBIfam" id="NF037997">
    <property type="entry name" value="Na_Pi_symport"/>
    <property type="match status" value="1"/>
</dbReference>
<dbReference type="Pfam" id="PF02690">
    <property type="entry name" value="Na_Pi_cotrans"/>
    <property type="match status" value="2"/>
</dbReference>
<dbReference type="SUPFAM" id="SSF109755">
    <property type="entry name" value="PhoU-like"/>
    <property type="match status" value="1"/>
</dbReference>
<protein>
    <submittedName>
        <fullName evidence="7">Na+/Pi-cotransporter</fullName>
    </submittedName>
</protein>
<accession>A0A238KJR4</accession>
<dbReference type="EMBL" id="FXYH01000008">
    <property type="protein sequence ID" value="SMX42960.1"/>
    <property type="molecule type" value="Genomic_DNA"/>
</dbReference>
<evidence type="ECO:0000256" key="3">
    <source>
        <dbReference type="ARBA" id="ARBA00022692"/>
    </source>
</evidence>
<keyword evidence="5 6" id="KW-0472">Membrane</keyword>
<dbReference type="GO" id="GO:0005436">
    <property type="term" value="F:sodium:phosphate symporter activity"/>
    <property type="evidence" value="ECO:0007669"/>
    <property type="project" value="InterPro"/>
</dbReference>
<dbReference type="AlphaFoldDB" id="A0A238KJR4"/>
<gene>
    <name evidence="7" type="ORF">PEV8663_02551</name>
</gene>
<comment type="subcellular location">
    <subcellularLocation>
        <location evidence="1">Cell membrane</location>
        <topology evidence="1">Multi-pass membrane protein</topology>
    </subcellularLocation>
</comment>
<reference evidence="7 8" key="1">
    <citation type="submission" date="2017-05" db="EMBL/GenBank/DDBJ databases">
        <authorList>
            <person name="Song R."/>
            <person name="Chenine A.L."/>
            <person name="Ruprecht R.M."/>
        </authorList>
    </citation>
    <scope>NUCLEOTIDE SEQUENCE [LARGE SCALE GENOMIC DNA]</scope>
    <source>
        <strain evidence="7 8">CECT 8663</strain>
    </source>
</reference>
<dbReference type="RefSeq" id="WP_245910800.1">
    <property type="nucleotide sequence ID" value="NZ_OZ257122.1"/>
</dbReference>
<evidence type="ECO:0000256" key="4">
    <source>
        <dbReference type="ARBA" id="ARBA00022989"/>
    </source>
</evidence>
<keyword evidence="8" id="KW-1185">Reference proteome</keyword>
<dbReference type="PANTHER" id="PTHR10010:SF46">
    <property type="entry name" value="SODIUM-DEPENDENT PHOSPHATE TRANSPORT PROTEIN 2B"/>
    <property type="match status" value="1"/>
</dbReference>
<evidence type="ECO:0000313" key="8">
    <source>
        <dbReference type="Proteomes" id="UP000220836"/>
    </source>
</evidence>